<comment type="caution">
    <text evidence="2">The sequence shown here is derived from an EMBL/GenBank/DDBJ whole genome shotgun (WGS) entry which is preliminary data.</text>
</comment>
<sequence length="157" mass="17798">MNEFWACFKDLALTFLLAPAAKDSWLCQGCGFEATLDFPGEIKRNRRTYLRPHPRKLSRTACEPSANRWDSVSAAMFHVMQQILAGHRGVPGPVPDQRKRGRVRHGSAIRSSCSYKLLRCFLCHARGCLGVVGTVGDRVWGWTRWDNMLHQTPVKTN</sequence>
<feature type="chain" id="PRO_5029897221" description="Secreted protein" evidence="1">
    <location>
        <begin position="23"/>
        <end position="157"/>
    </location>
</feature>
<dbReference type="Proteomes" id="UP000558488">
    <property type="component" value="Unassembled WGS sequence"/>
</dbReference>
<feature type="signal peptide" evidence="1">
    <location>
        <begin position="1"/>
        <end position="22"/>
    </location>
</feature>
<proteinExistence type="predicted"/>
<keyword evidence="3" id="KW-1185">Reference proteome</keyword>
<evidence type="ECO:0000256" key="1">
    <source>
        <dbReference type="SAM" id="SignalP"/>
    </source>
</evidence>
<organism evidence="2 3">
    <name type="scientific">Pipistrellus kuhlii</name>
    <name type="common">Kuhl's pipistrelle</name>
    <dbReference type="NCBI Taxonomy" id="59472"/>
    <lineage>
        <taxon>Eukaryota</taxon>
        <taxon>Metazoa</taxon>
        <taxon>Chordata</taxon>
        <taxon>Craniata</taxon>
        <taxon>Vertebrata</taxon>
        <taxon>Euteleostomi</taxon>
        <taxon>Mammalia</taxon>
        <taxon>Eutheria</taxon>
        <taxon>Laurasiatheria</taxon>
        <taxon>Chiroptera</taxon>
        <taxon>Yangochiroptera</taxon>
        <taxon>Vespertilionidae</taxon>
        <taxon>Pipistrellus</taxon>
    </lineage>
</organism>
<dbReference type="EMBL" id="JACAGB010000011">
    <property type="protein sequence ID" value="KAF6335369.1"/>
    <property type="molecule type" value="Genomic_DNA"/>
</dbReference>
<evidence type="ECO:0000313" key="2">
    <source>
        <dbReference type="EMBL" id="KAF6335369.1"/>
    </source>
</evidence>
<gene>
    <name evidence="2" type="ORF">mPipKuh1_008052</name>
</gene>
<keyword evidence="1" id="KW-0732">Signal</keyword>
<name>A0A7J7WDB3_PIPKU</name>
<dbReference type="AlphaFoldDB" id="A0A7J7WDB3"/>
<evidence type="ECO:0008006" key="4">
    <source>
        <dbReference type="Google" id="ProtNLM"/>
    </source>
</evidence>
<evidence type="ECO:0000313" key="3">
    <source>
        <dbReference type="Proteomes" id="UP000558488"/>
    </source>
</evidence>
<accession>A0A7J7WDB3</accession>
<reference evidence="2 3" key="1">
    <citation type="journal article" date="2020" name="Nature">
        <title>Six reference-quality genomes reveal evolution of bat adaptations.</title>
        <authorList>
            <person name="Jebb D."/>
            <person name="Huang Z."/>
            <person name="Pippel M."/>
            <person name="Hughes G.M."/>
            <person name="Lavrichenko K."/>
            <person name="Devanna P."/>
            <person name="Winkler S."/>
            <person name="Jermiin L.S."/>
            <person name="Skirmuntt E.C."/>
            <person name="Katzourakis A."/>
            <person name="Burkitt-Gray L."/>
            <person name="Ray D.A."/>
            <person name="Sullivan K.A.M."/>
            <person name="Roscito J.G."/>
            <person name="Kirilenko B.M."/>
            <person name="Davalos L.M."/>
            <person name="Corthals A.P."/>
            <person name="Power M.L."/>
            <person name="Jones G."/>
            <person name="Ransome R.D."/>
            <person name="Dechmann D.K.N."/>
            <person name="Locatelli A.G."/>
            <person name="Puechmaille S.J."/>
            <person name="Fedrigo O."/>
            <person name="Jarvis E.D."/>
            <person name="Hiller M."/>
            <person name="Vernes S.C."/>
            <person name="Myers E.W."/>
            <person name="Teeling E.C."/>
        </authorList>
    </citation>
    <scope>NUCLEOTIDE SEQUENCE [LARGE SCALE GENOMIC DNA]</scope>
    <source>
        <strain evidence="2">MPipKuh1</strain>
        <tissue evidence="2">Flight muscle</tissue>
    </source>
</reference>
<protein>
    <recommendedName>
        <fullName evidence="4">Secreted protein</fullName>
    </recommendedName>
</protein>